<dbReference type="GO" id="GO:0043953">
    <property type="term" value="P:protein transport by the Tat complex"/>
    <property type="evidence" value="ECO:0007669"/>
    <property type="project" value="UniProtKB-UniRule"/>
</dbReference>
<evidence type="ECO:0000256" key="4">
    <source>
        <dbReference type="ARBA" id="ARBA00023136"/>
    </source>
</evidence>
<dbReference type="GO" id="GO:0065002">
    <property type="term" value="P:intracellular protein transmembrane transport"/>
    <property type="evidence" value="ECO:0007669"/>
    <property type="project" value="TreeGrafter"/>
</dbReference>
<reference evidence="6 7" key="1">
    <citation type="submission" date="2018-02" db="EMBL/GenBank/DDBJ databases">
        <title>Genome sequences of Apibacter spp., gut symbionts of Asian honey bees.</title>
        <authorList>
            <person name="Kwong W.K."/>
            <person name="Steele M.I."/>
            <person name="Moran N.A."/>
        </authorList>
    </citation>
    <scope>NUCLEOTIDE SEQUENCE [LARGE SCALE GENOMIC DNA]</scope>
    <source>
        <strain evidence="7">wkB301</strain>
    </source>
</reference>
<dbReference type="RefSeq" id="WP_105192997.1">
    <property type="nucleotide sequence ID" value="NZ_PSZM01000034.1"/>
</dbReference>
<dbReference type="GO" id="GO:0009977">
    <property type="term" value="F:proton motive force dependent protein transmembrane transporter activity"/>
    <property type="evidence" value="ECO:0007669"/>
    <property type="project" value="TreeGrafter"/>
</dbReference>
<evidence type="ECO:0000256" key="3">
    <source>
        <dbReference type="ARBA" id="ARBA00022989"/>
    </source>
</evidence>
<keyword evidence="5" id="KW-0653">Protein transport</keyword>
<feature type="transmembrane region" description="Helical" evidence="5">
    <location>
        <begin position="185"/>
        <end position="212"/>
    </location>
</feature>
<sequence length="278" mass="31340">MAKKKKINSGDMPFLAHVGVLRKHILRSLVAICIGACFIGYKMHFVMDKIILGPVQKDFISFKIMNAIAKLWGSDEAFIMPEHFPIQVRRVFEQLNTAFYVAMVGGLIIAFPYVIYEMWKFISPGLKPNEKKNSLAFFISTYCLFITGCCFGYFLVTPLTMHFGYFFNLSETIKVNIDLSSYISILLQTVLGMGLVFLLPVIVYALTAVGILTPKFLKTYRRHALIIILILAGFITPGDIPSMLVASCPLYLLYEASILVSAVVYKRNQNDNDKKVTT</sequence>
<feature type="transmembrane region" description="Helical" evidence="5">
    <location>
        <begin position="25"/>
        <end position="44"/>
    </location>
</feature>
<evidence type="ECO:0000313" key="7">
    <source>
        <dbReference type="Proteomes" id="UP000238042"/>
    </source>
</evidence>
<keyword evidence="5" id="KW-0813">Transport</keyword>
<keyword evidence="2 5" id="KW-0812">Transmembrane</keyword>
<comment type="similarity">
    <text evidence="5">Belongs to the TatC family.</text>
</comment>
<feature type="transmembrane region" description="Helical" evidence="5">
    <location>
        <begin position="219"/>
        <end position="237"/>
    </location>
</feature>
<feature type="transmembrane region" description="Helical" evidence="5">
    <location>
        <begin position="243"/>
        <end position="265"/>
    </location>
</feature>
<protein>
    <recommendedName>
        <fullName evidence="5">Sec-independent protein translocase protein TatC</fullName>
    </recommendedName>
</protein>
<comment type="subcellular location">
    <subcellularLocation>
        <location evidence="5">Cell membrane</location>
        <topology evidence="5">Multi-pass membrane protein</topology>
    </subcellularLocation>
    <subcellularLocation>
        <location evidence="1">Membrane</location>
        <topology evidence="1">Multi-pass membrane protein</topology>
    </subcellularLocation>
</comment>
<dbReference type="PANTHER" id="PTHR30371:SF0">
    <property type="entry name" value="SEC-INDEPENDENT PROTEIN TRANSLOCASE PROTEIN TATC, CHLOROPLASTIC-RELATED"/>
    <property type="match status" value="1"/>
</dbReference>
<evidence type="ECO:0000256" key="1">
    <source>
        <dbReference type="ARBA" id="ARBA00004141"/>
    </source>
</evidence>
<dbReference type="AlphaFoldDB" id="A0A2S8AEI1"/>
<comment type="caution">
    <text evidence="6">The sequence shown here is derived from an EMBL/GenBank/DDBJ whole genome shotgun (WGS) entry which is preliminary data.</text>
</comment>
<dbReference type="PANTHER" id="PTHR30371">
    <property type="entry name" value="SEC-INDEPENDENT PROTEIN TRANSLOCASE PROTEIN TATC"/>
    <property type="match status" value="1"/>
</dbReference>
<comment type="subunit">
    <text evidence="5">Forms a complex with TatA.</text>
</comment>
<evidence type="ECO:0000256" key="2">
    <source>
        <dbReference type="ARBA" id="ARBA00022692"/>
    </source>
</evidence>
<name>A0A2S8AEI1_9FLAO</name>
<organism evidence="6 7">
    <name type="scientific">Apibacter adventoris</name>
    <dbReference type="NCBI Taxonomy" id="1679466"/>
    <lineage>
        <taxon>Bacteria</taxon>
        <taxon>Pseudomonadati</taxon>
        <taxon>Bacteroidota</taxon>
        <taxon>Flavobacteriia</taxon>
        <taxon>Flavobacteriales</taxon>
        <taxon>Weeksellaceae</taxon>
        <taxon>Apibacter</taxon>
    </lineage>
</organism>
<dbReference type="OrthoDB" id="9777044at2"/>
<dbReference type="GO" id="GO:0033281">
    <property type="term" value="C:TAT protein transport complex"/>
    <property type="evidence" value="ECO:0007669"/>
    <property type="project" value="UniProtKB-UniRule"/>
</dbReference>
<dbReference type="EMBL" id="PSZM01000034">
    <property type="protein sequence ID" value="PQL93502.1"/>
    <property type="molecule type" value="Genomic_DNA"/>
</dbReference>
<feature type="transmembrane region" description="Helical" evidence="5">
    <location>
        <begin position="135"/>
        <end position="156"/>
    </location>
</feature>
<dbReference type="InterPro" id="IPR002033">
    <property type="entry name" value="TatC"/>
</dbReference>
<dbReference type="PRINTS" id="PR01840">
    <property type="entry name" value="TATCFAMILY"/>
</dbReference>
<accession>A0A2S8AEI1</accession>
<keyword evidence="4 5" id="KW-0472">Membrane</keyword>
<keyword evidence="7" id="KW-1185">Reference proteome</keyword>
<proteinExistence type="inferred from homology"/>
<dbReference type="Pfam" id="PF00902">
    <property type="entry name" value="TatC"/>
    <property type="match status" value="1"/>
</dbReference>
<comment type="function">
    <text evidence="5">Part of the twin-arginine translocation (Tat) system that transports large folded proteins containing a characteristic twin-arginine motif in their signal peptide across membranes.</text>
</comment>
<keyword evidence="5" id="KW-1003">Cell membrane</keyword>
<evidence type="ECO:0000256" key="5">
    <source>
        <dbReference type="HAMAP-Rule" id="MF_00902"/>
    </source>
</evidence>
<dbReference type="HAMAP" id="MF_00902">
    <property type="entry name" value="TatC"/>
    <property type="match status" value="1"/>
</dbReference>
<evidence type="ECO:0000313" key="6">
    <source>
        <dbReference type="EMBL" id="PQL93502.1"/>
    </source>
</evidence>
<dbReference type="Proteomes" id="UP000238042">
    <property type="component" value="Unassembled WGS sequence"/>
</dbReference>
<gene>
    <name evidence="5" type="primary">tatC</name>
    <name evidence="6" type="ORF">C4S77_04995</name>
</gene>
<keyword evidence="3 5" id="KW-1133">Transmembrane helix</keyword>
<feature type="transmembrane region" description="Helical" evidence="5">
    <location>
        <begin position="97"/>
        <end position="115"/>
    </location>
</feature>
<keyword evidence="5" id="KW-0811">Translocation</keyword>